<evidence type="ECO:0000256" key="7">
    <source>
        <dbReference type="ARBA" id="ARBA00023136"/>
    </source>
</evidence>
<dbReference type="Gene3D" id="3.90.550.10">
    <property type="entry name" value="Spore Coat Polysaccharide Biosynthesis Protein SpsA, Chain A"/>
    <property type="match status" value="1"/>
</dbReference>
<evidence type="ECO:0000256" key="1">
    <source>
        <dbReference type="ARBA" id="ARBA00022475"/>
    </source>
</evidence>
<dbReference type="InterPro" id="IPR001173">
    <property type="entry name" value="Glyco_trans_2-like"/>
</dbReference>
<keyword evidence="5" id="KW-0448">Lipopolysaccharide biosynthesis</keyword>
<keyword evidence="10" id="KW-1185">Reference proteome</keyword>
<dbReference type="EMBL" id="CP000158">
    <property type="protein sequence ID" value="ABI77836.1"/>
    <property type="molecule type" value="Genomic_DNA"/>
</dbReference>
<dbReference type="eggNOG" id="COG1215">
    <property type="taxonomic scope" value="Bacteria"/>
</dbReference>
<dbReference type="InterPro" id="IPR029044">
    <property type="entry name" value="Nucleotide-diphossugar_trans"/>
</dbReference>
<feature type="domain" description="Glycosyltransferase 2-like" evidence="8">
    <location>
        <begin position="21"/>
        <end position="180"/>
    </location>
</feature>
<keyword evidence="4" id="KW-0812">Transmembrane</keyword>
<keyword evidence="6" id="KW-1133">Transmembrane helix</keyword>
<evidence type="ECO:0000313" key="9">
    <source>
        <dbReference type="EMBL" id="ABI77836.1"/>
    </source>
</evidence>
<dbReference type="InterPro" id="IPR050256">
    <property type="entry name" value="Glycosyltransferase_2"/>
</dbReference>
<dbReference type="GO" id="GO:0009103">
    <property type="term" value="P:lipopolysaccharide biosynthetic process"/>
    <property type="evidence" value="ECO:0007669"/>
    <property type="project" value="UniProtKB-KW"/>
</dbReference>
<dbReference type="AlphaFoldDB" id="Q0BWS4"/>
<dbReference type="Pfam" id="PF00535">
    <property type="entry name" value="Glycos_transf_2"/>
    <property type="match status" value="1"/>
</dbReference>
<dbReference type="RefSeq" id="WP_011648364.1">
    <property type="nucleotide sequence ID" value="NC_008358.1"/>
</dbReference>
<proteinExistence type="predicted"/>
<sequence length="256" mass="28612">MCARHPNCMNGLAVAESLEFSVVVPVHNEAGNVESLATEIARALDGRAFEMIFVDDASTDDTRAQLAALKSRFPMLRVLGHRKNAGQSRAIRSGILAARGIIVGTLDGDGQNDPADLPALYRQLTRADAPHGLKMVMGRRGSRKDTAWKRFGSRFANNIRQRMLKDDCDDSGCGIKVMDRATFLLLPYFDHMHRYMPALMRSEGHSVEFREVNHRERGTGKSNYTNFGRLKDALSDLRGVMWLIRRRRNPGGADEI</sequence>
<organism evidence="9 10">
    <name type="scientific">Hyphomonas neptunium (strain ATCC 15444)</name>
    <dbReference type="NCBI Taxonomy" id="228405"/>
    <lineage>
        <taxon>Bacteria</taxon>
        <taxon>Pseudomonadati</taxon>
        <taxon>Pseudomonadota</taxon>
        <taxon>Alphaproteobacteria</taxon>
        <taxon>Hyphomonadales</taxon>
        <taxon>Hyphomonadaceae</taxon>
        <taxon>Hyphomonas</taxon>
    </lineage>
</organism>
<evidence type="ECO:0000313" key="10">
    <source>
        <dbReference type="Proteomes" id="UP000001959"/>
    </source>
</evidence>
<dbReference type="KEGG" id="hne:HNE_3396"/>
<keyword evidence="1" id="KW-1003">Cell membrane</keyword>
<dbReference type="GO" id="GO:0005886">
    <property type="term" value="C:plasma membrane"/>
    <property type="evidence" value="ECO:0007669"/>
    <property type="project" value="TreeGrafter"/>
</dbReference>
<evidence type="ECO:0000256" key="4">
    <source>
        <dbReference type="ARBA" id="ARBA00022692"/>
    </source>
</evidence>
<evidence type="ECO:0000256" key="3">
    <source>
        <dbReference type="ARBA" id="ARBA00022679"/>
    </source>
</evidence>
<keyword evidence="2" id="KW-0328">Glycosyltransferase</keyword>
<evidence type="ECO:0000256" key="5">
    <source>
        <dbReference type="ARBA" id="ARBA00022985"/>
    </source>
</evidence>
<evidence type="ECO:0000256" key="6">
    <source>
        <dbReference type="ARBA" id="ARBA00022989"/>
    </source>
</evidence>
<name>Q0BWS4_HYPNA</name>
<dbReference type="PANTHER" id="PTHR48090:SF3">
    <property type="entry name" value="UNDECAPRENYL-PHOSPHATE 4-DEOXY-4-FORMAMIDO-L-ARABINOSE TRANSFERASE"/>
    <property type="match status" value="1"/>
</dbReference>
<dbReference type="HOGENOM" id="CLU_033536_11_0_5"/>
<dbReference type="FunFam" id="3.90.550.10:FF:000170">
    <property type="entry name" value="Dolichol-phosphate mannosyltransferase"/>
    <property type="match status" value="1"/>
</dbReference>
<dbReference type="CAZy" id="GT2">
    <property type="family name" value="Glycosyltransferase Family 2"/>
</dbReference>
<dbReference type="GO" id="GO:0099621">
    <property type="term" value="F:undecaprenyl-phosphate 4-deoxy-4-formamido-L-arabinose transferase activity"/>
    <property type="evidence" value="ECO:0007669"/>
    <property type="project" value="TreeGrafter"/>
</dbReference>
<dbReference type="SUPFAM" id="SSF53448">
    <property type="entry name" value="Nucleotide-diphospho-sugar transferases"/>
    <property type="match status" value="1"/>
</dbReference>
<accession>Q0BWS4</accession>
<dbReference type="STRING" id="228405.HNE_3396"/>
<keyword evidence="7" id="KW-0472">Membrane</keyword>
<reference evidence="9 10" key="1">
    <citation type="journal article" date="2006" name="J. Bacteriol.">
        <title>Comparative genomic evidence for a close relationship between the dimorphic prosthecate bacteria Hyphomonas neptunium and Caulobacter crescentus.</title>
        <authorList>
            <person name="Badger J.H."/>
            <person name="Hoover T.R."/>
            <person name="Brun Y.V."/>
            <person name="Weiner R.M."/>
            <person name="Laub M.T."/>
            <person name="Alexandre G."/>
            <person name="Mrazek J."/>
            <person name="Ren Q."/>
            <person name="Paulsen I.T."/>
            <person name="Nelson K.E."/>
            <person name="Khouri H.M."/>
            <person name="Radune D."/>
            <person name="Sosa J."/>
            <person name="Dodson R.J."/>
            <person name="Sullivan S.A."/>
            <person name="Rosovitz M.J."/>
            <person name="Madupu R."/>
            <person name="Brinkac L.M."/>
            <person name="Durkin A.S."/>
            <person name="Daugherty S.C."/>
            <person name="Kothari S.P."/>
            <person name="Giglio M.G."/>
            <person name="Zhou L."/>
            <person name="Haft D.H."/>
            <person name="Selengut J.D."/>
            <person name="Davidsen T.M."/>
            <person name="Yang Q."/>
            <person name="Zafar N."/>
            <person name="Ward N.L."/>
        </authorList>
    </citation>
    <scope>NUCLEOTIDE SEQUENCE [LARGE SCALE GENOMIC DNA]</scope>
    <source>
        <strain evidence="9 10">ATCC 15444</strain>
    </source>
</reference>
<evidence type="ECO:0000259" key="8">
    <source>
        <dbReference type="Pfam" id="PF00535"/>
    </source>
</evidence>
<protein>
    <submittedName>
        <fullName evidence="9">Glycosyl transferase, group 2 family protein</fullName>
    </submittedName>
</protein>
<keyword evidence="3 9" id="KW-0808">Transferase</keyword>
<dbReference type="Proteomes" id="UP000001959">
    <property type="component" value="Chromosome"/>
</dbReference>
<gene>
    <name evidence="9" type="ordered locus">HNE_3396</name>
</gene>
<evidence type="ECO:0000256" key="2">
    <source>
        <dbReference type="ARBA" id="ARBA00022676"/>
    </source>
</evidence>
<dbReference type="PANTHER" id="PTHR48090">
    <property type="entry name" value="UNDECAPRENYL-PHOSPHATE 4-DEOXY-4-FORMAMIDO-L-ARABINOSE TRANSFERASE-RELATED"/>
    <property type="match status" value="1"/>
</dbReference>